<dbReference type="EMBL" id="CP091196">
    <property type="protein sequence ID" value="UQS26875.1"/>
    <property type="molecule type" value="Genomic_DNA"/>
</dbReference>
<proteinExistence type="predicted"/>
<sequence length="645" mass="71027">MMEIAFATFAIVLTCAGVAVFVISYPWVADGVDDVGEIVATIGAANVFSSLVFAAMAIPQERSASIAPGYTADTMRRRGPWLVCLLLVLISAGLFCLSSIRPEPQVAIGAGLITAGGFSLVWLYARILLKSADYLAIAERQATFISKAFWTGRKVHRRNARAWLKLEDQSDENIDLLSQEAVLRWLAGSLRHLEAGMRAGFTEHKPSLSAAFASEMVKLFRAYVDDCDGKVGGQNGPIQVVLQAHKDLARVANDRGADFDQAARHCLEKLVDVATSNTRSRQYSAVRSLIVRTYEQIIEMMWNNDESLIPAAACSNIGKLVHRYLQVGAISDAQDCIDMLGSLIVKALETGRPHISLAATEQLVGALAPTVRVGNKYARQELLQAFFEGVHPLIAVHPLVRISFNDPTELILPGIGIGFKGLQDVLWTEVRLTEENTADFAEVVIEWINGIISDYAELDSERNRHPLRDALAVLLCIQLRMISVGYLEVWPLASLEAATSWVFAQDDPSRFEKLLVPEVAELVWSCIMCAGFAEQDPELIRSTCARVLGKIEQNAPSKLAGRFVATFVTGLFLAAGRTLEEANAYLDSGGDRRNRIFGRTYDGPFIEGFGNAPSMNRNATRHHPAIIEAINRWIFLNFPEFRAKY</sequence>
<keyword evidence="1" id="KW-1133">Transmembrane helix</keyword>
<dbReference type="RefSeq" id="WP_162831105.1">
    <property type="nucleotide sequence ID" value="NZ_CP091196.1"/>
</dbReference>
<protein>
    <submittedName>
        <fullName evidence="2">Uncharacterized protein</fullName>
    </submittedName>
</protein>
<evidence type="ECO:0000313" key="3">
    <source>
        <dbReference type="Proteomes" id="UP000830158"/>
    </source>
</evidence>
<dbReference type="Proteomes" id="UP000830158">
    <property type="component" value="Chromosome"/>
</dbReference>
<keyword evidence="1" id="KW-0472">Membrane</keyword>
<feature type="transmembrane region" description="Helical" evidence="1">
    <location>
        <begin position="38"/>
        <end position="58"/>
    </location>
</feature>
<evidence type="ECO:0000313" key="2">
    <source>
        <dbReference type="EMBL" id="UQS26875.1"/>
    </source>
</evidence>
<evidence type="ECO:0000256" key="1">
    <source>
        <dbReference type="SAM" id="Phobius"/>
    </source>
</evidence>
<keyword evidence="3" id="KW-1185">Reference proteome</keyword>
<feature type="transmembrane region" description="Helical" evidence="1">
    <location>
        <begin position="79"/>
        <end position="100"/>
    </location>
</feature>
<name>A0ABY4P3D5_9PSEU</name>
<accession>A0ABY4P3D5</accession>
<gene>
    <name evidence="2" type="ORF">L1857_30775</name>
</gene>
<organism evidence="2 3">
    <name type="scientific">Amycolatopsis thermalba</name>
    <dbReference type="NCBI Taxonomy" id="944492"/>
    <lineage>
        <taxon>Bacteria</taxon>
        <taxon>Bacillati</taxon>
        <taxon>Actinomycetota</taxon>
        <taxon>Actinomycetes</taxon>
        <taxon>Pseudonocardiales</taxon>
        <taxon>Pseudonocardiaceae</taxon>
        <taxon>Amycolatopsis</taxon>
    </lineage>
</organism>
<reference evidence="2" key="1">
    <citation type="submission" date="2022-01" db="EMBL/GenBank/DDBJ databases">
        <title>PSI-footprinting approach for the identification of protein synthesis inhibitor producers.</title>
        <authorList>
            <person name="Handel F."/>
            <person name="Kulik A."/>
            <person name="Wex K.W."/>
            <person name="Berscheid A."/>
            <person name="Saur J.S."/>
            <person name="Winkler A."/>
            <person name="Wibberg D."/>
            <person name="Kalinowski J."/>
            <person name="Broetz-Oesterhelt H."/>
            <person name="Mast Y."/>
        </authorList>
    </citation>
    <scope>NUCLEOTIDE SEQUENCE</scope>
    <source>
        <strain evidence="2">KNN 49.3e</strain>
    </source>
</reference>
<feature type="transmembrane region" description="Helical" evidence="1">
    <location>
        <begin position="106"/>
        <end position="125"/>
    </location>
</feature>
<keyword evidence="1" id="KW-0812">Transmembrane</keyword>